<name>A0A2P4WZV8_9STRA</name>
<dbReference type="AlphaFoldDB" id="A0A2P4WZV8"/>
<keyword evidence="2" id="KW-1185">Reference proteome</keyword>
<sequence>MGTCSRFSVNSLRPLMRDSIQVRRQLSMKSLRRHFQLVGLVQTRKGLLHVLYLLKTTLCAFTLHVAPDAK</sequence>
<accession>A0A2P4WZV8</accession>
<evidence type="ECO:0000313" key="2">
    <source>
        <dbReference type="Proteomes" id="UP000237271"/>
    </source>
</evidence>
<comment type="caution">
    <text evidence="1">The sequence shown here is derived from an EMBL/GenBank/DDBJ whole genome shotgun (WGS) entry which is preliminary data.</text>
</comment>
<gene>
    <name evidence="1" type="ORF">PHPALM_36468</name>
</gene>
<dbReference type="EMBL" id="NCKW01020144">
    <property type="protein sequence ID" value="POM58834.1"/>
    <property type="molecule type" value="Genomic_DNA"/>
</dbReference>
<dbReference type="Proteomes" id="UP000237271">
    <property type="component" value="Unassembled WGS sequence"/>
</dbReference>
<organism evidence="1 2">
    <name type="scientific">Phytophthora palmivora</name>
    <dbReference type="NCBI Taxonomy" id="4796"/>
    <lineage>
        <taxon>Eukaryota</taxon>
        <taxon>Sar</taxon>
        <taxon>Stramenopiles</taxon>
        <taxon>Oomycota</taxon>
        <taxon>Peronosporomycetes</taxon>
        <taxon>Peronosporales</taxon>
        <taxon>Peronosporaceae</taxon>
        <taxon>Phytophthora</taxon>
    </lineage>
</organism>
<evidence type="ECO:0000313" key="1">
    <source>
        <dbReference type="EMBL" id="POM58834.1"/>
    </source>
</evidence>
<protein>
    <submittedName>
        <fullName evidence="1">Uncharacterized protein</fullName>
    </submittedName>
</protein>
<proteinExistence type="predicted"/>
<reference evidence="1 2" key="1">
    <citation type="journal article" date="2017" name="Genome Biol. Evol.">
        <title>Phytophthora megakarya and P. palmivora, closely related causal agents of cacao black pod rot, underwent increases in genome sizes and gene numbers by different mechanisms.</title>
        <authorList>
            <person name="Ali S.S."/>
            <person name="Shao J."/>
            <person name="Lary D.J."/>
            <person name="Kronmiller B."/>
            <person name="Shen D."/>
            <person name="Strem M.D."/>
            <person name="Amoako-Attah I."/>
            <person name="Akrofi A.Y."/>
            <person name="Begoude B.A."/>
            <person name="Ten Hoopen G.M."/>
            <person name="Coulibaly K."/>
            <person name="Kebe B.I."/>
            <person name="Melnick R.L."/>
            <person name="Guiltinan M.J."/>
            <person name="Tyler B.M."/>
            <person name="Meinhardt L.W."/>
            <person name="Bailey B.A."/>
        </authorList>
    </citation>
    <scope>NUCLEOTIDE SEQUENCE [LARGE SCALE GENOMIC DNA]</scope>
    <source>
        <strain evidence="2">sbr112.9</strain>
    </source>
</reference>